<evidence type="ECO:0000313" key="2">
    <source>
        <dbReference type="Proteomes" id="UP000886786"/>
    </source>
</evidence>
<dbReference type="InterPro" id="IPR029058">
    <property type="entry name" value="AB_hydrolase_fold"/>
</dbReference>
<dbReference type="GO" id="GO:0016787">
    <property type="term" value="F:hydrolase activity"/>
    <property type="evidence" value="ECO:0007669"/>
    <property type="project" value="UniProtKB-KW"/>
</dbReference>
<comment type="caution">
    <text evidence="1">The sequence shown here is derived from an EMBL/GenBank/DDBJ whole genome shotgun (WGS) entry which is preliminary data.</text>
</comment>
<dbReference type="PANTHER" id="PTHR47751">
    <property type="entry name" value="SUPERFAMILY HYDROLASE, PUTATIVE (AFU_ORTHOLOGUE AFUA_2G16580)-RELATED"/>
    <property type="match status" value="1"/>
</dbReference>
<keyword evidence="1" id="KW-0378">Hydrolase</keyword>
<dbReference type="InterPro" id="IPR051411">
    <property type="entry name" value="Polyketide_trans_af380"/>
</dbReference>
<organism evidence="1 2">
    <name type="scientific">Candidatus Coprosoma intestinipullorum</name>
    <dbReference type="NCBI Taxonomy" id="2840752"/>
    <lineage>
        <taxon>Bacteria</taxon>
        <taxon>Bacillati</taxon>
        <taxon>Bacillota</taxon>
        <taxon>Bacillota incertae sedis</taxon>
        <taxon>Candidatus Coprosoma</taxon>
    </lineage>
</organism>
<accession>A0A9D0ZQJ2</accession>
<protein>
    <submittedName>
        <fullName evidence="1">Alpha/beta hydrolase</fullName>
    </submittedName>
</protein>
<sequence length="76" mass="8936">MNMSVLVYRNKSRSATLKIHGDKTHYCYFSKDASKKLKDDNKELMLIKGAVHTDLYDRTDIIPFDKIVSFFKTYLK</sequence>
<proteinExistence type="predicted"/>
<gene>
    <name evidence="1" type="ORF">IAB27_03555</name>
</gene>
<evidence type="ECO:0000313" key="1">
    <source>
        <dbReference type="EMBL" id="HIQ90686.1"/>
    </source>
</evidence>
<reference evidence="1" key="1">
    <citation type="submission" date="2020-10" db="EMBL/GenBank/DDBJ databases">
        <authorList>
            <person name="Gilroy R."/>
        </authorList>
    </citation>
    <scope>NUCLEOTIDE SEQUENCE</scope>
    <source>
        <strain evidence="1">CHK147-3167</strain>
    </source>
</reference>
<dbReference type="EMBL" id="DVFV01000067">
    <property type="protein sequence ID" value="HIQ90686.1"/>
    <property type="molecule type" value="Genomic_DNA"/>
</dbReference>
<dbReference type="AlphaFoldDB" id="A0A9D0ZQJ2"/>
<dbReference type="Gene3D" id="3.40.50.1820">
    <property type="entry name" value="alpha/beta hydrolase"/>
    <property type="match status" value="1"/>
</dbReference>
<dbReference type="PANTHER" id="PTHR47751:SF1">
    <property type="entry name" value="SUPERFAMILY HYDROLASE, PUTATIVE (AFU_ORTHOLOGUE AFUA_2G16580)-RELATED"/>
    <property type="match status" value="1"/>
</dbReference>
<name>A0A9D0ZQJ2_9FIRM</name>
<dbReference type="Proteomes" id="UP000886786">
    <property type="component" value="Unassembled WGS sequence"/>
</dbReference>
<reference evidence="1" key="2">
    <citation type="journal article" date="2021" name="PeerJ">
        <title>Extensive microbial diversity within the chicken gut microbiome revealed by metagenomics and culture.</title>
        <authorList>
            <person name="Gilroy R."/>
            <person name="Ravi A."/>
            <person name="Getino M."/>
            <person name="Pursley I."/>
            <person name="Horton D.L."/>
            <person name="Alikhan N.F."/>
            <person name="Baker D."/>
            <person name="Gharbi K."/>
            <person name="Hall N."/>
            <person name="Watson M."/>
            <person name="Adriaenssens E.M."/>
            <person name="Foster-Nyarko E."/>
            <person name="Jarju S."/>
            <person name="Secka A."/>
            <person name="Antonio M."/>
            <person name="Oren A."/>
            <person name="Chaudhuri R.R."/>
            <person name="La Ragione R."/>
            <person name="Hildebrand F."/>
            <person name="Pallen M.J."/>
        </authorList>
    </citation>
    <scope>NUCLEOTIDE SEQUENCE</scope>
    <source>
        <strain evidence="1">CHK147-3167</strain>
    </source>
</reference>